<comment type="caution">
    <text evidence="2">The sequence shown here is derived from an EMBL/GenBank/DDBJ whole genome shotgun (WGS) entry which is preliminary data.</text>
</comment>
<dbReference type="CDD" id="cd15482">
    <property type="entry name" value="Sialidase_non-viral"/>
    <property type="match status" value="1"/>
</dbReference>
<protein>
    <recommendedName>
        <fullName evidence="4">Glycosyl hydrolase</fullName>
    </recommendedName>
</protein>
<reference evidence="2 3" key="1">
    <citation type="journal article" date="2015" name="Genome Announc.">
        <title>Draft Genome Sequence of Filamentous Marine Cyanobacterium Lyngbya confervoides Strain BDU141951.</title>
        <authorList>
            <person name="Chandrababunaidu M.M."/>
            <person name="Sen D."/>
            <person name="Tripathy S."/>
        </authorList>
    </citation>
    <scope>NUCLEOTIDE SEQUENCE [LARGE SCALE GENOMIC DNA]</scope>
    <source>
        <strain evidence="2 3">BDU141951</strain>
    </source>
</reference>
<dbReference type="Proteomes" id="UP000031561">
    <property type="component" value="Unassembled WGS sequence"/>
</dbReference>
<keyword evidence="2" id="KW-0614">Plasmid</keyword>
<accession>A0ABD4T8X4</accession>
<dbReference type="SUPFAM" id="SSF110296">
    <property type="entry name" value="Oligoxyloglucan reducing end-specific cellobiohydrolase"/>
    <property type="match status" value="1"/>
</dbReference>
<proteinExistence type="predicted"/>
<dbReference type="InterPro" id="IPR015943">
    <property type="entry name" value="WD40/YVTN_repeat-like_dom_sf"/>
</dbReference>
<gene>
    <name evidence="2" type="ORF">QQ91_0020745</name>
</gene>
<evidence type="ECO:0000256" key="1">
    <source>
        <dbReference type="SAM" id="MobiDB-lite"/>
    </source>
</evidence>
<dbReference type="AlphaFoldDB" id="A0ABD4T8X4"/>
<dbReference type="RefSeq" id="WP_166283598.1">
    <property type="nucleotide sequence ID" value="NZ_JTHE03000117.1"/>
</dbReference>
<dbReference type="Gene3D" id="2.130.10.10">
    <property type="entry name" value="YVTN repeat-like/Quinoprotein amine dehydrogenase"/>
    <property type="match status" value="1"/>
</dbReference>
<evidence type="ECO:0000313" key="2">
    <source>
        <dbReference type="EMBL" id="MCM1985247.1"/>
    </source>
</evidence>
<dbReference type="EMBL" id="JTHE03000117">
    <property type="protein sequence ID" value="MCM1985247.1"/>
    <property type="molecule type" value="Genomic_DNA"/>
</dbReference>
<evidence type="ECO:0000313" key="3">
    <source>
        <dbReference type="Proteomes" id="UP000031561"/>
    </source>
</evidence>
<name>A0ABD4T8X4_9CYAN</name>
<organism evidence="2 3">
    <name type="scientific">Lyngbya confervoides BDU141951</name>
    <dbReference type="NCBI Taxonomy" id="1574623"/>
    <lineage>
        <taxon>Bacteria</taxon>
        <taxon>Bacillati</taxon>
        <taxon>Cyanobacteriota</taxon>
        <taxon>Cyanophyceae</taxon>
        <taxon>Oscillatoriophycideae</taxon>
        <taxon>Oscillatoriales</taxon>
        <taxon>Microcoleaceae</taxon>
        <taxon>Lyngbya</taxon>
    </lineage>
</organism>
<feature type="region of interest" description="Disordered" evidence="1">
    <location>
        <begin position="1"/>
        <end position="24"/>
    </location>
</feature>
<sequence length="328" mass="35537">MTNFAQRSGIHPPQQTPKDSLNGEDAGLHAQFIAGTKNGLVTLSPEPQVELLGYDITALASGSNTVWAITDRNAIWQRDLEHQWHQVTTVSEGELHCLFPFAESLLVGTSSACLLRVQEGDLKRINCFESIEEREEWYTPWGDPPDVRSLAISPSGILYVNVHVGGILRSDDGGATWQPTIDFHADVHEVCTVPGRPDWVLAATAQGLAISKEKGETWCFDSENLHGAYARAVAVCGEIVLMSASTGPHTDRAALYHRPLDQPGGFKKCQQGLPEWFPSNINTGTLATAGSCAVFGTREGKIFRSTDAGQSWKSIATGLAPIQCLVMA</sequence>
<keyword evidence="3" id="KW-1185">Reference proteome</keyword>
<evidence type="ECO:0008006" key="4">
    <source>
        <dbReference type="Google" id="ProtNLM"/>
    </source>
</evidence>
<geneLocation type="plasmid" evidence="2">
    <name>unnamed8</name>
</geneLocation>